<accession>A0AAN6ERV6</accession>
<feature type="region of interest" description="Disordered" evidence="1">
    <location>
        <begin position="1"/>
        <end position="21"/>
    </location>
</feature>
<reference evidence="2" key="1">
    <citation type="submission" date="2023-01" db="EMBL/GenBank/DDBJ databases">
        <title>Exophiala dermititidis isolated from Cystic Fibrosis Patient.</title>
        <authorList>
            <person name="Kurbessoian T."/>
            <person name="Crocker A."/>
            <person name="Murante D."/>
            <person name="Hogan D.A."/>
            <person name="Stajich J.E."/>
        </authorList>
    </citation>
    <scope>NUCLEOTIDE SEQUENCE</scope>
    <source>
        <strain evidence="2">Ex8</strain>
    </source>
</reference>
<feature type="region of interest" description="Disordered" evidence="1">
    <location>
        <begin position="208"/>
        <end position="243"/>
    </location>
</feature>
<feature type="compositionally biased region" description="Polar residues" evidence="1">
    <location>
        <begin position="469"/>
        <end position="487"/>
    </location>
</feature>
<evidence type="ECO:0000256" key="1">
    <source>
        <dbReference type="SAM" id="MobiDB-lite"/>
    </source>
</evidence>
<dbReference type="AlphaFoldDB" id="A0AAN6ERV6"/>
<feature type="region of interest" description="Disordered" evidence="1">
    <location>
        <begin position="119"/>
        <end position="193"/>
    </location>
</feature>
<feature type="compositionally biased region" description="Low complexity" evidence="1">
    <location>
        <begin position="222"/>
        <end position="237"/>
    </location>
</feature>
<name>A0AAN6ERV6_EXODE</name>
<organism evidence="2 3">
    <name type="scientific">Exophiala dermatitidis</name>
    <name type="common">Black yeast-like fungus</name>
    <name type="synonym">Wangiella dermatitidis</name>
    <dbReference type="NCBI Taxonomy" id="5970"/>
    <lineage>
        <taxon>Eukaryota</taxon>
        <taxon>Fungi</taxon>
        <taxon>Dikarya</taxon>
        <taxon>Ascomycota</taxon>
        <taxon>Pezizomycotina</taxon>
        <taxon>Eurotiomycetes</taxon>
        <taxon>Chaetothyriomycetidae</taxon>
        <taxon>Chaetothyriales</taxon>
        <taxon>Herpotrichiellaceae</taxon>
        <taxon>Exophiala</taxon>
    </lineage>
</organism>
<feature type="compositionally biased region" description="Low complexity" evidence="1">
    <location>
        <begin position="178"/>
        <end position="192"/>
    </location>
</feature>
<feature type="region of interest" description="Disordered" evidence="1">
    <location>
        <begin position="442"/>
        <end position="487"/>
    </location>
</feature>
<sequence>MHTDNHRPKGLAGAEPLHNPSLCRQTFNEKRRITIGGSDRSFDEDLISCCSSSLDNSAETSLTRASVTITRSSSRQSDQPFSNGSIEGLHAERKSLAFTTTSDDVAEYLWNASSQAVTSATDSQTVSQPQRPNHYYPPSSWKHSFNVESARVAPQAHGTEEIRGRSAAPGEKPQTGCASRSNPRSSNNASNAYCDPAAVGSTVSVNNVSQPSLTRQSPMREPASSPIMSASSPVPSAVHQSDAFAAQRSSAPSCISQETVLPEPGIAYAHTYYFTTCPHTSPPLPRPLNVQPELVPYHDNLLAYPPYHLRAYQKPDASHTEDVYVIEGPCSLCDLHARREAESLVLEKYAEDVQRLSEQLARLQMDIESTSSFVIHPEPRMMETAPLGSSSSLSPTTPDADLSTGQIFAIVELEDQLDSIIDRRDRGVKSIWRGYSRRWGPGTLGIHHDPSESGDRRRGRGRNKKKYMGSSTNGSVTTKDNYSRSASSHASTYTISFHELEMSTVTLPAAAGVTAVSSEAVSTTVSDCQRQEQSPFLRRASISSSNGHRDRYSDGTRQIDVSSSVDGIKSDGRMVVDWIRPVRADIKCQDRSRSRSRVEVVV</sequence>
<feature type="compositionally biased region" description="Polar residues" evidence="1">
    <location>
        <begin position="208"/>
        <end position="217"/>
    </location>
</feature>
<evidence type="ECO:0000313" key="2">
    <source>
        <dbReference type="EMBL" id="KAJ8989619.1"/>
    </source>
</evidence>
<feature type="compositionally biased region" description="Basic and acidic residues" evidence="1">
    <location>
        <begin position="446"/>
        <end position="456"/>
    </location>
</feature>
<evidence type="ECO:0000313" key="3">
    <source>
        <dbReference type="Proteomes" id="UP001161757"/>
    </source>
</evidence>
<protein>
    <submittedName>
        <fullName evidence="2">Uncharacterized protein</fullName>
    </submittedName>
</protein>
<proteinExistence type="predicted"/>
<feature type="compositionally biased region" description="Basic residues" evidence="1">
    <location>
        <begin position="457"/>
        <end position="467"/>
    </location>
</feature>
<dbReference type="EMBL" id="JAJGCB010000013">
    <property type="protein sequence ID" value="KAJ8989619.1"/>
    <property type="molecule type" value="Genomic_DNA"/>
</dbReference>
<dbReference type="Proteomes" id="UP001161757">
    <property type="component" value="Unassembled WGS sequence"/>
</dbReference>
<gene>
    <name evidence="2" type="ORF">HRR80_006341</name>
</gene>
<feature type="compositionally biased region" description="Polar residues" evidence="1">
    <location>
        <begin position="119"/>
        <end position="131"/>
    </location>
</feature>
<feature type="region of interest" description="Disordered" evidence="1">
    <location>
        <begin position="523"/>
        <end position="558"/>
    </location>
</feature>
<comment type="caution">
    <text evidence="2">The sequence shown here is derived from an EMBL/GenBank/DDBJ whole genome shotgun (WGS) entry which is preliminary data.</text>
</comment>